<feature type="transmembrane region" description="Helical" evidence="7">
    <location>
        <begin position="216"/>
        <end position="233"/>
    </location>
</feature>
<evidence type="ECO:0000256" key="4">
    <source>
        <dbReference type="ARBA" id="ARBA00022692"/>
    </source>
</evidence>
<keyword evidence="9" id="KW-1185">Reference proteome</keyword>
<feature type="transmembrane region" description="Helical" evidence="7">
    <location>
        <begin position="79"/>
        <end position="99"/>
    </location>
</feature>
<dbReference type="PANTHER" id="PTHR31376">
    <property type="entry name" value="OS09G0467300 PROTEIN-RELATED"/>
    <property type="match status" value="1"/>
</dbReference>
<evidence type="ECO:0000256" key="2">
    <source>
        <dbReference type="ARBA" id="ARBA00006213"/>
    </source>
</evidence>
<dbReference type="Gene3D" id="1.10.3730.20">
    <property type="match status" value="1"/>
</dbReference>
<dbReference type="GO" id="GO:0016020">
    <property type="term" value="C:membrane"/>
    <property type="evidence" value="ECO:0007669"/>
    <property type="project" value="UniProtKB-SubCell"/>
</dbReference>
<comment type="similarity">
    <text evidence="2 7">Belongs to the purine permeases (TC 2.A.7.14) family.</text>
</comment>
<keyword evidence="3 7" id="KW-0813">Transport</keyword>
<evidence type="ECO:0000313" key="8">
    <source>
        <dbReference type="EMBL" id="KAL3504829.1"/>
    </source>
</evidence>
<name>A0ABD2YF15_9GENT</name>
<dbReference type="EMBL" id="JBJUIK010000014">
    <property type="protein sequence ID" value="KAL3504829.1"/>
    <property type="molecule type" value="Genomic_DNA"/>
</dbReference>
<dbReference type="InterPro" id="IPR030182">
    <property type="entry name" value="PUP_plant"/>
</dbReference>
<dbReference type="PANTHER" id="PTHR31376:SF1">
    <property type="entry name" value="PURINE PERMEASE 2"/>
    <property type="match status" value="1"/>
</dbReference>
<feature type="transmembrane region" description="Helical" evidence="7">
    <location>
        <begin position="12"/>
        <end position="36"/>
    </location>
</feature>
<gene>
    <name evidence="8" type="ORF">ACH5RR_034670</name>
</gene>
<dbReference type="AlphaFoldDB" id="A0ABD2YF15"/>
<evidence type="ECO:0000256" key="1">
    <source>
        <dbReference type="ARBA" id="ARBA00004141"/>
    </source>
</evidence>
<feature type="transmembrane region" description="Helical" evidence="7">
    <location>
        <begin position="281"/>
        <end position="300"/>
    </location>
</feature>
<feature type="transmembrane region" description="Helical" evidence="7">
    <location>
        <begin position="142"/>
        <end position="161"/>
    </location>
</feature>
<evidence type="ECO:0000256" key="3">
    <source>
        <dbReference type="ARBA" id="ARBA00022448"/>
    </source>
</evidence>
<evidence type="ECO:0000256" key="7">
    <source>
        <dbReference type="RuleBase" id="RU368015"/>
    </source>
</evidence>
<accession>A0ABD2YF15</accession>
<dbReference type="InterPro" id="IPR037185">
    <property type="entry name" value="EmrE-like"/>
</dbReference>
<reference evidence="8 9" key="1">
    <citation type="submission" date="2024-11" db="EMBL/GenBank/DDBJ databases">
        <title>A near-complete genome assembly of Cinchona calisaya.</title>
        <authorList>
            <person name="Lian D.C."/>
            <person name="Zhao X.W."/>
            <person name="Wei L."/>
        </authorList>
    </citation>
    <scope>NUCLEOTIDE SEQUENCE [LARGE SCALE GENOMIC DNA]</scope>
    <source>
        <tissue evidence="8">Nenye</tissue>
    </source>
</reference>
<dbReference type="GO" id="GO:0005345">
    <property type="term" value="F:purine nucleobase transmembrane transporter activity"/>
    <property type="evidence" value="ECO:0007669"/>
    <property type="project" value="UniProtKB-UniRule"/>
</dbReference>
<evidence type="ECO:0000256" key="6">
    <source>
        <dbReference type="ARBA" id="ARBA00023136"/>
    </source>
</evidence>
<feature type="transmembrane region" description="Helical" evidence="7">
    <location>
        <begin position="48"/>
        <end position="67"/>
    </location>
</feature>
<evidence type="ECO:0000313" key="9">
    <source>
        <dbReference type="Proteomes" id="UP001630127"/>
    </source>
</evidence>
<comment type="subcellular location">
    <subcellularLocation>
        <location evidence="1 7">Membrane</location>
        <topology evidence="1 7">Multi-pass membrane protein</topology>
    </subcellularLocation>
</comment>
<keyword evidence="5 7" id="KW-1133">Transmembrane helix</keyword>
<feature type="transmembrane region" description="Helical" evidence="7">
    <location>
        <begin position="312"/>
        <end position="329"/>
    </location>
</feature>
<dbReference type="Pfam" id="PF16913">
    <property type="entry name" value="PUNUT"/>
    <property type="match status" value="1"/>
</dbReference>
<protein>
    <recommendedName>
        <fullName evidence="7">Probable purine permease</fullName>
    </recommendedName>
</protein>
<dbReference type="SUPFAM" id="SSF103481">
    <property type="entry name" value="Multidrug resistance efflux transporter EmrE"/>
    <property type="match status" value="1"/>
</dbReference>
<proteinExistence type="inferred from homology"/>
<sequence>MEAQVSNSTRKLLLVLSIILLTIGACGGPMIMRLYFIHGGHREWLTGWLQTAGWPIMLIPLIASYFNRRNTIRRSKTKLVLLELRTFIAAAIIGLLVGLSNHLYSFGIKHLPVSTAALILATQLVFTAFSAFILVRQKFNAYTINAIVLLTVGSVVLAIHAGSEKPKGESNKMYVLGFVLTLSSAALTGVLFPLVELAYLKAKQAITYTLVMEFQLVLGLFATVCSTVGMIVNNDFKAIPGEAREYQLGEAKYYVVLVCSAIVWQCFTVGFTGIIFCASSLLSGIILAVLLPVTEVLAVIFYHEKFQAEKGIALALSLWAFVSHFYGVIKHNNKKHQIPETEMSLNAAP</sequence>
<keyword evidence="4 7" id="KW-0812">Transmembrane</keyword>
<keyword evidence="6 7" id="KW-0472">Membrane</keyword>
<feature type="transmembrane region" description="Helical" evidence="7">
    <location>
        <begin position="173"/>
        <end position="195"/>
    </location>
</feature>
<organism evidence="8 9">
    <name type="scientific">Cinchona calisaya</name>
    <dbReference type="NCBI Taxonomy" id="153742"/>
    <lineage>
        <taxon>Eukaryota</taxon>
        <taxon>Viridiplantae</taxon>
        <taxon>Streptophyta</taxon>
        <taxon>Embryophyta</taxon>
        <taxon>Tracheophyta</taxon>
        <taxon>Spermatophyta</taxon>
        <taxon>Magnoliopsida</taxon>
        <taxon>eudicotyledons</taxon>
        <taxon>Gunneridae</taxon>
        <taxon>Pentapetalae</taxon>
        <taxon>asterids</taxon>
        <taxon>lamiids</taxon>
        <taxon>Gentianales</taxon>
        <taxon>Rubiaceae</taxon>
        <taxon>Cinchonoideae</taxon>
        <taxon>Cinchoneae</taxon>
        <taxon>Cinchona</taxon>
    </lineage>
</organism>
<dbReference type="GO" id="GO:0015211">
    <property type="term" value="F:purine nucleoside transmembrane transporter activity"/>
    <property type="evidence" value="ECO:0007669"/>
    <property type="project" value="UniProtKB-UniRule"/>
</dbReference>
<feature type="transmembrane region" description="Helical" evidence="7">
    <location>
        <begin position="111"/>
        <end position="135"/>
    </location>
</feature>
<dbReference type="Proteomes" id="UP001630127">
    <property type="component" value="Unassembled WGS sequence"/>
</dbReference>
<comment type="caution">
    <text evidence="8">The sequence shown here is derived from an EMBL/GenBank/DDBJ whole genome shotgun (WGS) entry which is preliminary data.</text>
</comment>
<feature type="transmembrane region" description="Helical" evidence="7">
    <location>
        <begin position="253"/>
        <end position="274"/>
    </location>
</feature>
<evidence type="ECO:0000256" key="5">
    <source>
        <dbReference type="ARBA" id="ARBA00022989"/>
    </source>
</evidence>